<evidence type="ECO:0000313" key="3">
    <source>
        <dbReference type="Proteomes" id="UP000481153"/>
    </source>
</evidence>
<sequence length="110" mass="12232">MTRNKTLQRGDLPKPFNGTLESNTVPLVVIGQGPYDDGVCGEEPKNGKARLGANFPCRGTFQLPKNATNQRMSLIWFWAFDRTYGVGEEYTTCFDIDVLDASKKASKSPR</sequence>
<organism evidence="2 3">
    <name type="scientific">Aphanomyces euteiches</name>
    <dbReference type="NCBI Taxonomy" id="100861"/>
    <lineage>
        <taxon>Eukaryota</taxon>
        <taxon>Sar</taxon>
        <taxon>Stramenopiles</taxon>
        <taxon>Oomycota</taxon>
        <taxon>Saprolegniomycetes</taxon>
        <taxon>Saprolegniales</taxon>
        <taxon>Verrucalvaceae</taxon>
        <taxon>Aphanomyces</taxon>
    </lineage>
</organism>
<accession>A0A6G0W9F0</accession>
<keyword evidence="3" id="KW-1185">Reference proteome</keyword>
<protein>
    <recommendedName>
        <fullName evidence="1">DUF7492 domain-containing protein</fullName>
    </recommendedName>
</protein>
<evidence type="ECO:0000313" key="2">
    <source>
        <dbReference type="EMBL" id="KAF0723474.1"/>
    </source>
</evidence>
<feature type="domain" description="DUF7492" evidence="1">
    <location>
        <begin position="47"/>
        <end position="106"/>
    </location>
</feature>
<gene>
    <name evidence="2" type="ORF">Ae201684_017628</name>
</gene>
<proteinExistence type="predicted"/>
<dbReference type="VEuPathDB" id="FungiDB:AeMF1_013096"/>
<dbReference type="InterPro" id="IPR055915">
    <property type="entry name" value="DUF7492"/>
</dbReference>
<comment type="caution">
    <text evidence="2">The sequence shown here is derived from an EMBL/GenBank/DDBJ whole genome shotgun (WGS) entry which is preliminary data.</text>
</comment>
<dbReference type="Proteomes" id="UP000481153">
    <property type="component" value="Unassembled WGS sequence"/>
</dbReference>
<dbReference type="AlphaFoldDB" id="A0A6G0W9F0"/>
<dbReference type="EMBL" id="VJMJ01000305">
    <property type="protein sequence ID" value="KAF0723474.1"/>
    <property type="molecule type" value="Genomic_DNA"/>
</dbReference>
<name>A0A6G0W9F0_9STRA</name>
<evidence type="ECO:0000259" key="1">
    <source>
        <dbReference type="Pfam" id="PF24320"/>
    </source>
</evidence>
<reference evidence="2 3" key="1">
    <citation type="submission" date="2019-07" db="EMBL/GenBank/DDBJ databases">
        <title>Genomics analysis of Aphanomyces spp. identifies a new class of oomycete effector associated with host adaptation.</title>
        <authorList>
            <person name="Gaulin E."/>
        </authorList>
    </citation>
    <scope>NUCLEOTIDE SEQUENCE [LARGE SCALE GENOMIC DNA]</scope>
    <source>
        <strain evidence="2 3">ATCC 201684</strain>
    </source>
</reference>
<dbReference type="Pfam" id="PF24320">
    <property type="entry name" value="DUF7492"/>
    <property type="match status" value="1"/>
</dbReference>